<evidence type="ECO:0000256" key="5">
    <source>
        <dbReference type="ARBA" id="ARBA00022989"/>
    </source>
</evidence>
<evidence type="ECO:0000256" key="8">
    <source>
        <dbReference type="ARBA" id="ARBA00023136"/>
    </source>
</evidence>
<evidence type="ECO:0000256" key="12">
    <source>
        <dbReference type="SAM" id="Phobius"/>
    </source>
</evidence>
<accession>A7SA83</accession>
<comment type="subcellular location">
    <subcellularLocation>
        <location evidence="1">Membrane</location>
        <topology evidence="1">Multi-pass membrane protein</topology>
    </subcellularLocation>
</comment>
<dbReference type="AlphaFoldDB" id="A7SA83"/>
<dbReference type="Pfam" id="PF00858">
    <property type="entry name" value="ASC"/>
    <property type="match status" value="1"/>
</dbReference>
<organism evidence="13 14">
    <name type="scientific">Nematostella vectensis</name>
    <name type="common">Starlet sea anemone</name>
    <dbReference type="NCBI Taxonomy" id="45351"/>
    <lineage>
        <taxon>Eukaryota</taxon>
        <taxon>Metazoa</taxon>
        <taxon>Cnidaria</taxon>
        <taxon>Anthozoa</taxon>
        <taxon>Hexacorallia</taxon>
        <taxon>Actiniaria</taxon>
        <taxon>Edwardsiidae</taxon>
        <taxon>Nematostella</taxon>
    </lineage>
</organism>
<dbReference type="Proteomes" id="UP000001593">
    <property type="component" value="Unassembled WGS sequence"/>
</dbReference>
<dbReference type="OrthoDB" id="8065060at2759"/>
<keyword evidence="10 11" id="KW-0407">Ion channel</keyword>
<dbReference type="Gene3D" id="1.10.287.770">
    <property type="entry name" value="YojJ-like"/>
    <property type="match status" value="1"/>
</dbReference>
<dbReference type="PANTHER" id="PTHR11690:SF222">
    <property type="entry name" value="AMILORIDE-SENSITIVE SODIUM CHANNEL SUBUNIT GAMMA"/>
    <property type="match status" value="1"/>
</dbReference>
<name>A7SA83_NEMVE</name>
<protein>
    <submittedName>
        <fullName evidence="13">Uncharacterized protein</fullName>
    </submittedName>
</protein>
<evidence type="ECO:0000256" key="3">
    <source>
        <dbReference type="ARBA" id="ARBA00022461"/>
    </source>
</evidence>
<comment type="similarity">
    <text evidence="11">Belongs to the amiloride-sensitive sodium channel (TC 1.A.6) family.</text>
</comment>
<dbReference type="PANTHER" id="PTHR11690">
    <property type="entry name" value="AMILORIDE-SENSITIVE SODIUM CHANNEL-RELATED"/>
    <property type="match status" value="1"/>
</dbReference>
<keyword evidence="3 11" id="KW-0894">Sodium channel</keyword>
<evidence type="ECO:0000256" key="11">
    <source>
        <dbReference type="RuleBase" id="RU000679"/>
    </source>
</evidence>
<keyword evidence="7 11" id="KW-0406">Ion transport</keyword>
<dbReference type="EMBL" id="DS469607">
    <property type="protein sequence ID" value="EDO39446.1"/>
    <property type="molecule type" value="Genomic_DNA"/>
</dbReference>
<feature type="transmembrane region" description="Helical" evidence="12">
    <location>
        <begin position="49"/>
        <end position="68"/>
    </location>
</feature>
<evidence type="ECO:0000256" key="4">
    <source>
        <dbReference type="ARBA" id="ARBA00022692"/>
    </source>
</evidence>
<dbReference type="GO" id="GO:0005886">
    <property type="term" value="C:plasma membrane"/>
    <property type="evidence" value="ECO:0000318"/>
    <property type="project" value="GO_Central"/>
</dbReference>
<evidence type="ECO:0000256" key="10">
    <source>
        <dbReference type="ARBA" id="ARBA00023303"/>
    </source>
</evidence>
<dbReference type="GO" id="GO:0015280">
    <property type="term" value="F:ligand-gated sodium channel activity"/>
    <property type="evidence" value="ECO:0000318"/>
    <property type="project" value="GO_Central"/>
</dbReference>
<keyword evidence="6" id="KW-0915">Sodium</keyword>
<dbReference type="PhylomeDB" id="A7SA83"/>
<dbReference type="GO" id="GO:0035725">
    <property type="term" value="P:sodium ion transmembrane transport"/>
    <property type="evidence" value="ECO:0000318"/>
    <property type="project" value="GO_Central"/>
</dbReference>
<keyword evidence="8 12" id="KW-0472">Membrane</keyword>
<feature type="transmembrane region" description="Helical" evidence="12">
    <location>
        <begin position="424"/>
        <end position="447"/>
    </location>
</feature>
<evidence type="ECO:0000256" key="9">
    <source>
        <dbReference type="ARBA" id="ARBA00023201"/>
    </source>
</evidence>
<dbReference type="KEGG" id="nve:5511067"/>
<evidence type="ECO:0000256" key="1">
    <source>
        <dbReference type="ARBA" id="ARBA00004141"/>
    </source>
</evidence>
<evidence type="ECO:0000313" key="13">
    <source>
        <dbReference type="EMBL" id="EDO39446.1"/>
    </source>
</evidence>
<keyword evidence="9 11" id="KW-0739">Sodium transport</keyword>
<dbReference type="InParanoid" id="A7SA83"/>
<keyword evidence="4 11" id="KW-0812">Transmembrane</keyword>
<keyword evidence="2 11" id="KW-0813">Transport</keyword>
<dbReference type="eggNOG" id="KOG4294">
    <property type="taxonomic scope" value="Eukaryota"/>
</dbReference>
<evidence type="ECO:0000313" key="14">
    <source>
        <dbReference type="Proteomes" id="UP000001593"/>
    </source>
</evidence>
<reference evidence="13 14" key="1">
    <citation type="journal article" date="2007" name="Science">
        <title>Sea anemone genome reveals ancestral eumetazoan gene repertoire and genomic organization.</title>
        <authorList>
            <person name="Putnam N.H."/>
            <person name="Srivastava M."/>
            <person name="Hellsten U."/>
            <person name="Dirks B."/>
            <person name="Chapman J."/>
            <person name="Salamov A."/>
            <person name="Terry A."/>
            <person name="Shapiro H."/>
            <person name="Lindquist E."/>
            <person name="Kapitonov V.V."/>
            <person name="Jurka J."/>
            <person name="Genikhovich G."/>
            <person name="Grigoriev I.V."/>
            <person name="Lucas S.M."/>
            <person name="Steele R.E."/>
            <person name="Finnerty J.R."/>
            <person name="Technau U."/>
            <person name="Martindale M.Q."/>
            <person name="Rokhsar D.S."/>
        </authorList>
    </citation>
    <scope>NUCLEOTIDE SEQUENCE [LARGE SCALE GENOMIC DNA]</scope>
    <source>
        <strain evidence="14">CH2 X CH6</strain>
    </source>
</reference>
<evidence type="ECO:0000256" key="7">
    <source>
        <dbReference type="ARBA" id="ARBA00023065"/>
    </source>
</evidence>
<sequence>MTTVKVANHENPSESVEVPRESLLEAFSSYTTLHGFHFALSSTNRVRQIIWILLLILTSVVLIYQLAYSTQRVLEYASMVQVETRNEDSITFPAISICSNNMMQKSKILGKDAQRYLDLLDQKKEDQWDAISQSFSPDFDIEKAVHQYGLNLSLAMKSCHYGRYLKCNPSHFTTFKEFRYGLCYTFNSGKRESAFISHDTGPTSGLSITLDAQPEEYYSLYSSTGTGFRVIVHDQSEFPWVEKHGWEIPPGFSTNVRLARKEISSLESPYNSNCSRDTNYASQSYCLVQCYSDMVVKRCGCHMLGMTEETGHTPWCSPQQIKACVYTTSRRFQPNMCSCPVRCSRVEFDVQLSSLYYPPDNFWETISNERSLTIYANDTKKFQEWYRRRVIQLNVFYKELTTEVRKEKEAYTISDLAGDFGGNMGLFLGCSILTIAEFIDLLVVYLVHRHKKRTAKIQ</sequence>
<dbReference type="OMA" id="PIACKEI"/>
<dbReference type="HOGENOM" id="CLU_020415_3_0_1"/>
<evidence type="ECO:0000256" key="6">
    <source>
        <dbReference type="ARBA" id="ARBA00023053"/>
    </source>
</evidence>
<proteinExistence type="inferred from homology"/>
<gene>
    <name evidence="13" type="ORF">NEMVEDRAFT_v1g209152</name>
</gene>
<dbReference type="Gene3D" id="2.60.470.10">
    <property type="entry name" value="Acid-sensing ion channels like domains"/>
    <property type="match status" value="1"/>
</dbReference>
<evidence type="ECO:0000256" key="2">
    <source>
        <dbReference type="ARBA" id="ARBA00022448"/>
    </source>
</evidence>
<keyword evidence="5 12" id="KW-1133">Transmembrane helix</keyword>
<dbReference type="InterPro" id="IPR001873">
    <property type="entry name" value="ENaC"/>
</dbReference>
<dbReference type="PRINTS" id="PR01078">
    <property type="entry name" value="AMINACHANNEL"/>
</dbReference>
<keyword evidence="14" id="KW-1185">Reference proteome</keyword>